<feature type="domain" description="ABC transmembrane type-1" evidence="10">
    <location>
        <begin position="102"/>
        <end position="319"/>
    </location>
</feature>
<comment type="subcellular location">
    <subcellularLocation>
        <location evidence="1">Cell membrane</location>
        <topology evidence="1">Multi-pass membrane protein</topology>
    </subcellularLocation>
</comment>
<keyword evidence="4 9" id="KW-0812">Transmembrane</keyword>
<evidence type="ECO:0000256" key="5">
    <source>
        <dbReference type="ARBA" id="ARBA00022989"/>
    </source>
</evidence>
<comment type="function">
    <text evidence="8">Part of the ABC transporter complex CysAWTP (TC 3.A.1.6.1) involved in sulfate/thiosulfate import. Probably responsible for the translocation of the substrate across the membrane.</text>
</comment>
<evidence type="ECO:0000256" key="1">
    <source>
        <dbReference type="ARBA" id="ARBA00004651"/>
    </source>
</evidence>
<feature type="transmembrane region" description="Helical" evidence="9">
    <location>
        <begin position="52"/>
        <end position="78"/>
    </location>
</feature>
<evidence type="ECO:0000256" key="8">
    <source>
        <dbReference type="ARBA" id="ARBA00025323"/>
    </source>
</evidence>
<evidence type="ECO:0000256" key="9">
    <source>
        <dbReference type="SAM" id="Phobius"/>
    </source>
</evidence>
<dbReference type="SUPFAM" id="SSF161098">
    <property type="entry name" value="MetI-like"/>
    <property type="match status" value="1"/>
</dbReference>
<dbReference type="InterPro" id="IPR005667">
    <property type="entry name" value="Sulph_transpt2"/>
</dbReference>
<evidence type="ECO:0000256" key="6">
    <source>
        <dbReference type="ARBA" id="ARBA00023032"/>
    </source>
</evidence>
<dbReference type="InterPro" id="IPR011866">
    <property type="entry name" value="CysW_permease"/>
</dbReference>
<dbReference type="CDD" id="cd06261">
    <property type="entry name" value="TM_PBP2"/>
    <property type="match status" value="1"/>
</dbReference>
<dbReference type="Pfam" id="PF00528">
    <property type="entry name" value="BPD_transp_1"/>
    <property type="match status" value="1"/>
</dbReference>
<dbReference type="EMBL" id="CXOI01000028">
    <property type="protein sequence ID" value="CTP87189.1"/>
    <property type="molecule type" value="Genomic_DNA"/>
</dbReference>
<name>A0A0K2ZSP2_9XANT</name>
<keyword evidence="5 9" id="KW-1133">Transmembrane helix</keyword>
<feature type="transmembrane region" description="Helical" evidence="9">
    <location>
        <begin position="98"/>
        <end position="125"/>
    </location>
</feature>
<comment type="subunit">
    <text evidence="2">The complex is composed of two ATP-binding proteins (CysA), two transmembrane proteins (CysT and CysW) and a solute-binding protein (CysP).</text>
</comment>
<dbReference type="PANTHER" id="PTHR30406">
    <property type="entry name" value="SULFATE TRANSPORT SYSTEM PERMEASE PROTEIN"/>
    <property type="match status" value="1"/>
</dbReference>
<feature type="transmembrane region" description="Helical" evidence="9">
    <location>
        <begin position="192"/>
        <end position="212"/>
    </location>
</feature>
<keyword evidence="12" id="KW-1185">Reference proteome</keyword>
<sequence length="336" mass="36783">MACRHGSRGAVWQRIEMNDTVSSLTLPFSETALSASPPAARRRAAAVTTEPWWVQVLLILGALGFLLSFLLLPLLLVFVEALRGGVGVFWRAIADPDALAAIRLTLLVTAIVVPLNLVFGVAAAWAVSKHRFPGKRLLVSLIDLPFSVSPVVAGLVFILIFGRSGWAWPLIDEGWRLHLPVFGEVLLQLPRIVFALPGIVLATTFVTFPFIARELMPLMEQQGSDEELAALSLGANGWQMFWRVTMPNIRWGLLYGVLLCSARAMGEFGAVSVVSGHIRGRTNTLPLHVEILYNEYAYSAAFACASLLALTALLTLALKSYLEWRHGESLAANHRH</sequence>
<reference evidence="12" key="1">
    <citation type="submission" date="2015-07" db="EMBL/GenBank/DDBJ databases">
        <authorList>
            <person name="Wibberg D."/>
        </authorList>
    </citation>
    <scope>NUCLEOTIDE SEQUENCE [LARGE SCALE GENOMIC DNA]</scope>
</reference>
<proteinExistence type="predicted"/>
<organism evidence="11 12">
    <name type="scientific">Xanthomonas graminis pv. arrhenatheri LMG 727</name>
    <dbReference type="NCBI Taxonomy" id="1195923"/>
    <lineage>
        <taxon>Bacteria</taxon>
        <taxon>Pseudomonadati</taxon>
        <taxon>Pseudomonadota</taxon>
        <taxon>Gammaproteobacteria</taxon>
        <taxon>Lysobacterales</taxon>
        <taxon>Lysobacteraceae</taxon>
        <taxon>Xanthomonas</taxon>
        <taxon>Xanthomonas translucens group</taxon>
        <taxon>Xanthomonas graminis</taxon>
    </lineage>
</organism>
<keyword evidence="7 9" id="KW-0472">Membrane</keyword>
<keyword evidence="6" id="KW-0764">Sulfate transport</keyword>
<dbReference type="GO" id="GO:0015419">
    <property type="term" value="F:ABC-type sulfate transporter activity"/>
    <property type="evidence" value="ECO:0007669"/>
    <property type="project" value="InterPro"/>
</dbReference>
<dbReference type="PANTHER" id="PTHR30406:SF1">
    <property type="entry name" value="SULFATE TRANSPORT SYSTEM PERMEASE PROTEIN CYSW"/>
    <property type="match status" value="1"/>
</dbReference>
<dbReference type="PROSITE" id="PS50928">
    <property type="entry name" value="ABC_TM1"/>
    <property type="match status" value="1"/>
</dbReference>
<evidence type="ECO:0000256" key="7">
    <source>
        <dbReference type="ARBA" id="ARBA00023136"/>
    </source>
</evidence>
<accession>A0A0K2ZSP2</accession>
<dbReference type="GO" id="GO:0005886">
    <property type="term" value="C:plasma membrane"/>
    <property type="evidence" value="ECO:0007669"/>
    <property type="project" value="UniProtKB-SubCell"/>
</dbReference>
<dbReference type="NCBIfam" id="TIGR00969">
    <property type="entry name" value="3a0106s02"/>
    <property type="match status" value="1"/>
</dbReference>
<evidence type="ECO:0000313" key="11">
    <source>
        <dbReference type="EMBL" id="CTP87189.1"/>
    </source>
</evidence>
<feature type="transmembrane region" description="Helical" evidence="9">
    <location>
        <begin position="137"/>
        <end position="161"/>
    </location>
</feature>
<dbReference type="NCBIfam" id="TIGR02140">
    <property type="entry name" value="permease_CysW"/>
    <property type="match status" value="1"/>
</dbReference>
<protein>
    <submittedName>
        <fullName evidence="11">Sulfate ABC transporter, permease protein CysW</fullName>
    </submittedName>
</protein>
<dbReference type="InterPro" id="IPR035906">
    <property type="entry name" value="MetI-like_sf"/>
</dbReference>
<dbReference type="AlphaFoldDB" id="A0A0K2ZSP2"/>
<evidence type="ECO:0000256" key="2">
    <source>
        <dbReference type="ARBA" id="ARBA00011779"/>
    </source>
</evidence>
<evidence type="ECO:0000256" key="4">
    <source>
        <dbReference type="ARBA" id="ARBA00022692"/>
    </source>
</evidence>
<evidence type="ECO:0000313" key="12">
    <source>
        <dbReference type="Proteomes" id="UP000046187"/>
    </source>
</evidence>
<dbReference type="Proteomes" id="UP000046187">
    <property type="component" value="Unassembled WGS sequence"/>
</dbReference>
<gene>
    <name evidence="11" type="ORF">XTALMG727_1940</name>
</gene>
<dbReference type="Gene3D" id="1.10.3720.10">
    <property type="entry name" value="MetI-like"/>
    <property type="match status" value="1"/>
</dbReference>
<dbReference type="InterPro" id="IPR000515">
    <property type="entry name" value="MetI-like"/>
</dbReference>
<evidence type="ECO:0000256" key="3">
    <source>
        <dbReference type="ARBA" id="ARBA00022448"/>
    </source>
</evidence>
<feature type="transmembrane region" description="Helical" evidence="9">
    <location>
        <begin position="296"/>
        <end position="318"/>
    </location>
</feature>
<keyword evidence="3" id="KW-0813">Transport</keyword>
<feature type="transmembrane region" description="Helical" evidence="9">
    <location>
        <begin position="253"/>
        <end position="276"/>
    </location>
</feature>
<evidence type="ECO:0000259" key="10">
    <source>
        <dbReference type="PROSITE" id="PS50928"/>
    </source>
</evidence>